<evidence type="ECO:0000313" key="3">
    <source>
        <dbReference type="Proteomes" id="UP000053268"/>
    </source>
</evidence>
<name>A0A194Q8P0_PAPXU</name>
<sequence length="73" mass="7461">MSARAHGAHGRSGARGGRRRRRGRGRTCPGNGVASAARTLALSPLAAANGTACAASCSATNKQPREETYRAVL</sequence>
<keyword evidence="3" id="KW-1185">Reference proteome</keyword>
<dbReference type="EMBL" id="KQ459299">
    <property type="protein sequence ID" value="KPJ01902.1"/>
    <property type="molecule type" value="Genomic_DNA"/>
</dbReference>
<protein>
    <submittedName>
        <fullName evidence="2">Uncharacterized protein</fullName>
    </submittedName>
</protein>
<accession>A0A194Q8P0</accession>
<organism evidence="2 3">
    <name type="scientific">Papilio xuthus</name>
    <name type="common">Asian swallowtail butterfly</name>
    <dbReference type="NCBI Taxonomy" id="66420"/>
    <lineage>
        <taxon>Eukaryota</taxon>
        <taxon>Metazoa</taxon>
        <taxon>Ecdysozoa</taxon>
        <taxon>Arthropoda</taxon>
        <taxon>Hexapoda</taxon>
        <taxon>Insecta</taxon>
        <taxon>Pterygota</taxon>
        <taxon>Neoptera</taxon>
        <taxon>Endopterygota</taxon>
        <taxon>Lepidoptera</taxon>
        <taxon>Glossata</taxon>
        <taxon>Ditrysia</taxon>
        <taxon>Papilionoidea</taxon>
        <taxon>Papilionidae</taxon>
        <taxon>Papilioninae</taxon>
        <taxon>Papilio</taxon>
    </lineage>
</organism>
<reference evidence="2 3" key="1">
    <citation type="journal article" date="2015" name="Nat. Commun.">
        <title>Outbred genome sequencing and CRISPR/Cas9 gene editing in butterflies.</title>
        <authorList>
            <person name="Li X."/>
            <person name="Fan D."/>
            <person name="Zhang W."/>
            <person name="Liu G."/>
            <person name="Zhang L."/>
            <person name="Zhao L."/>
            <person name="Fang X."/>
            <person name="Chen L."/>
            <person name="Dong Y."/>
            <person name="Chen Y."/>
            <person name="Ding Y."/>
            <person name="Zhao R."/>
            <person name="Feng M."/>
            <person name="Zhu Y."/>
            <person name="Feng Y."/>
            <person name="Jiang X."/>
            <person name="Zhu D."/>
            <person name="Xiang H."/>
            <person name="Feng X."/>
            <person name="Li S."/>
            <person name="Wang J."/>
            <person name="Zhang G."/>
            <person name="Kronforst M.R."/>
            <person name="Wang W."/>
        </authorList>
    </citation>
    <scope>NUCLEOTIDE SEQUENCE [LARGE SCALE GENOMIC DNA]</scope>
    <source>
        <strain evidence="2">Ya'a_city_454_Px</strain>
        <tissue evidence="2">Whole body</tissue>
    </source>
</reference>
<dbReference type="AlphaFoldDB" id="A0A194Q8P0"/>
<proteinExistence type="predicted"/>
<gene>
    <name evidence="2" type="ORF">RR46_05111</name>
</gene>
<dbReference type="Proteomes" id="UP000053268">
    <property type="component" value="Unassembled WGS sequence"/>
</dbReference>
<feature type="compositionally biased region" description="Basic residues" evidence="1">
    <location>
        <begin position="16"/>
        <end position="25"/>
    </location>
</feature>
<evidence type="ECO:0000256" key="1">
    <source>
        <dbReference type="SAM" id="MobiDB-lite"/>
    </source>
</evidence>
<feature type="region of interest" description="Disordered" evidence="1">
    <location>
        <begin position="1"/>
        <end position="33"/>
    </location>
</feature>
<evidence type="ECO:0000313" key="2">
    <source>
        <dbReference type="EMBL" id="KPJ01902.1"/>
    </source>
</evidence>